<evidence type="ECO:0000313" key="5">
    <source>
        <dbReference type="Proteomes" id="UP000002145"/>
    </source>
</evidence>
<dbReference type="OrthoDB" id="2554267at2"/>
<name>A3DIB5_ACET2</name>
<evidence type="ECO:0000256" key="1">
    <source>
        <dbReference type="ARBA" id="ARBA00038087"/>
    </source>
</evidence>
<dbReference type="KEGG" id="cth:Cthe_2492"/>
<keyword evidence="5" id="KW-1185">Reference proteome</keyword>
<dbReference type="EMBL" id="CP000568">
    <property type="protein sequence ID" value="ABN53694.1"/>
    <property type="molecule type" value="Genomic_DNA"/>
</dbReference>
<dbReference type="InterPro" id="IPR058531">
    <property type="entry name" value="Baseplate_J_M"/>
</dbReference>
<dbReference type="AlphaFoldDB" id="A3DIB5"/>
<dbReference type="PANTHER" id="PTHR37829">
    <property type="entry name" value="PHAGE-LIKE ELEMENT PBSX PROTEIN XKDT"/>
    <property type="match status" value="1"/>
</dbReference>
<dbReference type="Pfam" id="PF26078">
    <property type="entry name" value="Baseplate_J_M"/>
    <property type="match status" value="1"/>
</dbReference>
<dbReference type="GeneID" id="35804231"/>
<evidence type="ECO:0000313" key="4">
    <source>
        <dbReference type="EMBL" id="ABN53694.1"/>
    </source>
</evidence>
<reference evidence="4 5" key="2">
    <citation type="journal article" date="2013" name="Biotechnol. Biofuels">
        <title>Global transcriptome analysis of Clostridium thermocellum ATCC 27405 during growth on dilute acid pretreated Populus and switchgrass.</title>
        <authorList>
            <person name="Wilson C.M."/>
            <person name="Rodriguez M.Jr."/>
            <person name="Johnson C.M."/>
            <person name="Martin S.L."/>
            <person name="Chu T.M."/>
            <person name="Wolfinger R.D."/>
            <person name="Hauser L.J."/>
            <person name="Land M.L."/>
            <person name="Klingeman D.M."/>
            <person name="Syed M.H."/>
            <person name="Ragauskas A.J."/>
            <person name="Tschaplinski T.J."/>
            <person name="Mielenz J.R."/>
            <person name="Brown S.D."/>
        </authorList>
    </citation>
    <scope>NUCLEOTIDE SEQUENCE [LARGE SCALE GENOMIC DNA]</scope>
    <source>
        <strain evidence="5">ATCC 27405 / DSM 1237 / JCM 9322 / NBRC 103400 / NCIMB 10682 / NRRL B-4536 / VPI 7372</strain>
    </source>
</reference>
<reference evidence="5" key="1">
    <citation type="submission" date="2007-02" db="EMBL/GenBank/DDBJ databases">
        <title>Complete sequence of Clostridium thermocellum ATCC 27405.</title>
        <authorList>
            <consortium name="US DOE Joint Genome Institute"/>
            <person name="Copeland A."/>
            <person name="Lucas S."/>
            <person name="Lapidus A."/>
            <person name="Barry K."/>
            <person name="Detter J.C."/>
            <person name="Glavina del Rio T."/>
            <person name="Hammon N."/>
            <person name="Israni S."/>
            <person name="Dalin E."/>
            <person name="Tice H."/>
            <person name="Pitluck S."/>
            <person name="Chertkov O."/>
            <person name="Brettin T."/>
            <person name="Bruce D."/>
            <person name="Han C."/>
            <person name="Tapia R."/>
            <person name="Gilna P."/>
            <person name="Schmutz J."/>
            <person name="Larimer F."/>
            <person name="Land M."/>
            <person name="Hauser L."/>
            <person name="Kyrpides N."/>
            <person name="Mikhailova N."/>
            <person name="Wu J.H.D."/>
            <person name="Newcomb M."/>
            <person name="Richardson P."/>
        </authorList>
    </citation>
    <scope>NUCLEOTIDE SEQUENCE [LARGE SCALE GENOMIC DNA]</scope>
    <source>
        <strain evidence="5">ATCC 27405 / DSM 1237 / JCM 9322 / NBRC 103400 / NCIMB 10682 / NRRL B-4536 / VPI 7372</strain>
    </source>
</reference>
<feature type="domain" description="Baseplate J-like C-terminal" evidence="3">
    <location>
        <begin position="260"/>
        <end position="350"/>
    </location>
</feature>
<dbReference type="HOGENOM" id="CLU_039609_0_1_9"/>
<proteinExistence type="inferred from homology"/>
<comment type="similarity">
    <text evidence="1">Belongs to the Mu gp47/PBSX XkdT family.</text>
</comment>
<gene>
    <name evidence="4" type="ordered locus">Cthe_2492</name>
</gene>
<dbReference type="STRING" id="203119.Cthe_2492"/>
<evidence type="ECO:0000259" key="2">
    <source>
        <dbReference type="Pfam" id="PF26078"/>
    </source>
</evidence>
<dbReference type="PANTHER" id="PTHR37829:SF3">
    <property type="entry name" value="PROTEIN JAYE-RELATED"/>
    <property type="match status" value="1"/>
</dbReference>
<dbReference type="Pfam" id="PF26079">
    <property type="entry name" value="Baseplate_J_C"/>
    <property type="match status" value="1"/>
</dbReference>
<feature type="domain" description="Baseplate J-like central" evidence="2">
    <location>
        <begin position="176"/>
        <end position="253"/>
    </location>
</feature>
<evidence type="ECO:0000259" key="3">
    <source>
        <dbReference type="Pfam" id="PF26079"/>
    </source>
</evidence>
<sequence length="352" mass="39398">MFEDKTYENILNDMLSRVSNDVDKREGSIIYDALAPIAYKLAETYFQLNNYVDLFFADTAVGEFLERRTAESGVERRPATKAIRKIVTTRPVDVGTRWGLEDTTYVIIEKISDTEYRAECEQYGTIGNLYSGALDNIDNISDVSAELTDVLILGEDEETDEELYQRYLEEINAIRYGGNVDQYREWISAIPGVGRFKIQPLWNGRGTVRAIITDANNQVPSQELIDLVQNTLDPYQDGMGTGLVPIGHVFTAMGAIPKVVNVTMTVVFEEGYGPADIQQDAERIITEYFSEINFEDQKFVPTTVRHAVLLSRLINIPMVRDILVLTLNGIDGNITLAPDEVASLGTVTINAD</sequence>
<dbReference type="InterPro" id="IPR058530">
    <property type="entry name" value="Baseplate_J-like_C"/>
</dbReference>
<protein>
    <submittedName>
        <fullName evidence="4">Baseplate J family protein</fullName>
    </submittedName>
</protein>
<dbReference type="eggNOG" id="COG3299">
    <property type="taxonomic scope" value="Bacteria"/>
</dbReference>
<organism evidence="4 5">
    <name type="scientific">Acetivibrio thermocellus (strain ATCC 27405 / DSM 1237 / JCM 9322 / NBRC 103400 / NCIMB 10682 / NRRL B-4536 / VPI 7372)</name>
    <name type="common">Clostridium thermocellum</name>
    <dbReference type="NCBI Taxonomy" id="203119"/>
    <lineage>
        <taxon>Bacteria</taxon>
        <taxon>Bacillati</taxon>
        <taxon>Bacillota</taxon>
        <taxon>Clostridia</taxon>
        <taxon>Eubacteriales</taxon>
        <taxon>Oscillospiraceae</taxon>
        <taxon>Acetivibrio</taxon>
    </lineage>
</organism>
<dbReference type="InterPro" id="IPR052399">
    <property type="entry name" value="Phage_Baseplate_Assmbl_Protein"/>
</dbReference>
<accession>A3DIB5</accession>
<dbReference type="Proteomes" id="UP000002145">
    <property type="component" value="Chromosome"/>
</dbReference>
<dbReference type="RefSeq" id="WP_020457836.1">
    <property type="nucleotide sequence ID" value="NC_009012.1"/>
</dbReference>